<reference evidence="7 8" key="1">
    <citation type="journal article" date="2011" name="EMBO J.">
        <title>Structural diversity of bacterial flagellar motors.</title>
        <authorList>
            <person name="Chen S."/>
            <person name="Beeby M."/>
            <person name="Murphy G.E."/>
            <person name="Leadbetter J.R."/>
            <person name="Hendrixson D.R."/>
            <person name="Briegel A."/>
            <person name="Li Z."/>
            <person name="Shi J."/>
            <person name="Tocheva E.I."/>
            <person name="Muller A."/>
            <person name="Dobro M.J."/>
            <person name="Jensen G.J."/>
        </authorList>
    </citation>
    <scope>NUCLEOTIDE SEQUENCE [LARGE SCALE GENOMIC DNA]</scope>
    <source>
        <strain evidence="7 8">ATCC 19624</strain>
    </source>
</reference>
<keyword evidence="3 6" id="KW-0812">Transmembrane</keyword>
<dbReference type="GO" id="GO:0015171">
    <property type="term" value="F:amino acid transmembrane transporter activity"/>
    <property type="evidence" value="ECO:0007669"/>
    <property type="project" value="TreeGrafter"/>
</dbReference>
<evidence type="ECO:0000256" key="5">
    <source>
        <dbReference type="ARBA" id="ARBA00023136"/>
    </source>
</evidence>
<dbReference type="Proteomes" id="UP000016368">
    <property type="component" value="Unassembled WGS sequence"/>
</dbReference>
<dbReference type="AlphaFoldDB" id="F3KX81"/>
<evidence type="ECO:0000256" key="2">
    <source>
        <dbReference type="ARBA" id="ARBA00022475"/>
    </source>
</evidence>
<comment type="subcellular location">
    <subcellularLocation>
        <location evidence="1">Cell membrane</location>
        <topology evidence="1">Multi-pass membrane protein</topology>
    </subcellularLocation>
</comment>
<keyword evidence="4 6" id="KW-1133">Transmembrane helix</keyword>
<name>F3KX81_9BURK</name>
<evidence type="ECO:0000256" key="1">
    <source>
        <dbReference type="ARBA" id="ARBA00004651"/>
    </source>
</evidence>
<feature type="transmembrane region" description="Helical" evidence="6">
    <location>
        <begin position="41"/>
        <end position="65"/>
    </location>
</feature>
<feature type="transmembrane region" description="Helical" evidence="6">
    <location>
        <begin position="148"/>
        <end position="169"/>
    </location>
</feature>
<comment type="caution">
    <text evidence="7">The sequence shown here is derived from an EMBL/GenBank/DDBJ whole genome shotgun (WGS) entry which is preliminary data.</text>
</comment>
<dbReference type="eggNOG" id="COG1280">
    <property type="taxonomic scope" value="Bacteria"/>
</dbReference>
<evidence type="ECO:0000313" key="8">
    <source>
        <dbReference type="Proteomes" id="UP000016368"/>
    </source>
</evidence>
<dbReference type="OrthoDB" id="581870at2"/>
<organism evidence="7 8">
    <name type="scientific">Hylemonella gracilis ATCC 19624</name>
    <dbReference type="NCBI Taxonomy" id="887062"/>
    <lineage>
        <taxon>Bacteria</taxon>
        <taxon>Pseudomonadati</taxon>
        <taxon>Pseudomonadota</taxon>
        <taxon>Betaproteobacteria</taxon>
        <taxon>Burkholderiales</taxon>
        <taxon>Comamonadaceae</taxon>
        <taxon>Hylemonella</taxon>
    </lineage>
</organism>
<dbReference type="Pfam" id="PF01810">
    <property type="entry name" value="LysE"/>
    <property type="match status" value="1"/>
</dbReference>
<dbReference type="RefSeq" id="WP_006299218.1">
    <property type="nucleotide sequence ID" value="NZ_AEGR01000099.1"/>
</dbReference>
<keyword evidence="5 6" id="KW-0472">Membrane</keyword>
<keyword evidence="2" id="KW-1003">Cell membrane</keyword>
<dbReference type="GO" id="GO:0005886">
    <property type="term" value="C:plasma membrane"/>
    <property type="evidence" value="ECO:0007669"/>
    <property type="project" value="UniProtKB-SubCell"/>
</dbReference>
<accession>F3KX81</accession>
<dbReference type="EMBL" id="AEGR01000099">
    <property type="protein sequence ID" value="EGI75615.1"/>
    <property type="molecule type" value="Genomic_DNA"/>
</dbReference>
<evidence type="ECO:0000256" key="3">
    <source>
        <dbReference type="ARBA" id="ARBA00022692"/>
    </source>
</evidence>
<evidence type="ECO:0000313" key="7">
    <source>
        <dbReference type="EMBL" id="EGI75615.1"/>
    </source>
</evidence>
<dbReference type="PANTHER" id="PTHR30086">
    <property type="entry name" value="ARGININE EXPORTER PROTEIN ARGO"/>
    <property type="match status" value="1"/>
</dbReference>
<sequence length="212" mass="21703">MNELLAFSGIVVALAIGAASPGPSFLMIARTAVSSGRKAGLAAALGMGLGGLLFATLALLGLTALLTAVPWLYAALKVGGGVYLLYLGIKIWRGAKAPLIEVGADVTAAAQAGWKAQLALGFGTQISNPKTAIVYGSVFAAFMPSTPALHFSIAVLLATLLIEAGWYAIVATVLSTPKSRQAYLRYKQWVDRSAGAVMAALGIKLALSANAQ</sequence>
<dbReference type="PANTHER" id="PTHR30086:SF19">
    <property type="entry name" value="THREONINE EFFLUX PROTEIN"/>
    <property type="match status" value="1"/>
</dbReference>
<evidence type="ECO:0000256" key="6">
    <source>
        <dbReference type="SAM" id="Phobius"/>
    </source>
</evidence>
<protein>
    <submittedName>
        <fullName evidence="7">Lysine exporter (LYSE/YGGA)</fullName>
    </submittedName>
</protein>
<feature type="transmembrane region" description="Helical" evidence="6">
    <location>
        <begin position="6"/>
        <end position="29"/>
    </location>
</feature>
<proteinExistence type="predicted"/>
<evidence type="ECO:0000256" key="4">
    <source>
        <dbReference type="ARBA" id="ARBA00022989"/>
    </source>
</evidence>
<gene>
    <name evidence="7" type="ORF">HGR_15354</name>
</gene>
<feature type="transmembrane region" description="Helical" evidence="6">
    <location>
        <begin position="71"/>
        <end position="89"/>
    </location>
</feature>
<dbReference type="STRING" id="887062.HGR_15354"/>
<keyword evidence="8" id="KW-1185">Reference proteome</keyword>
<dbReference type="InterPro" id="IPR001123">
    <property type="entry name" value="LeuE-type"/>
</dbReference>